<comment type="caution">
    <text evidence="2">The sequence shown here is derived from an EMBL/GenBank/DDBJ whole genome shotgun (WGS) entry which is preliminary data.</text>
</comment>
<organism evidence="2 3">
    <name type="scientific">Platanthera guangdongensis</name>
    <dbReference type="NCBI Taxonomy" id="2320717"/>
    <lineage>
        <taxon>Eukaryota</taxon>
        <taxon>Viridiplantae</taxon>
        <taxon>Streptophyta</taxon>
        <taxon>Embryophyta</taxon>
        <taxon>Tracheophyta</taxon>
        <taxon>Spermatophyta</taxon>
        <taxon>Magnoliopsida</taxon>
        <taxon>Liliopsida</taxon>
        <taxon>Asparagales</taxon>
        <taxon>Orchidaceae</taxon>
        <taxon>Orchidoideae</taxon>
        <taxon>Orchideae</taxon>
        <taxon>Orchidinae</taxon>
        <taxon>Platanthera</taxon>
    </lineage>
</organism>
<reference evidence="2 3" key="1">
    <citation type="journal article" date="2022" name="Nat. Plants">
        <title>Genomes of leafy and leafless Platanthera orchids illuminate the evolution of mycoheterotrophy.</title>
        <authorList>
            <person name="Li M.H."/>
            <person name="Liu K.W."/>
            <person name="Li Z."/>
            <person name="Lu H.C."/>
            <person name="Ye Q.L."/>
            <person name="Zhang D."/>
            <person name="Wang J.Y."/>
            <person name="Li Y.F."/>
            <person name="Zhong Z.M."/>
            <person name="Liu X."/>
            <person name="Yu X."/>
            <person name="Liu D.K."/>
            <person name="Tu X.D."/>
            <person name="Liu B."/>
            <person name="Hao Y."/>
            <person name="Liao X.Y."/>
            <person name="Jiang Y.T."/>
            <person name="Sun W.H."/>
            <person name="Chen J."/>
            <person name="Chen Y.Q."/>
            <person name="Ai Y."/>
            <person name="Zhai J.W."/>
            <person name="Wu S.S."/>
            <person name="Zhou Z."/>
            <person name="Hsiao Y.Y."/>
            <person name="Wu W.L."/>
            <person name="Chen Y.Y."/>
            <person name="Lin Y.F."/>
            <person name="Hsu J.L."/>
            <person name="Li C.Y."/>
            <person name="Wang Z.W."/>
            <person name="Zhao X."/>
            <person name="Zhong W.Y."/>
            <person name="Ma X.K."/>
            <person name="Ma L."/>
            <person name="Huang J."/>
            <person name="Chen G.Z."/>
            <person name="Huang M.Z."/>
            <person name="Huang L."/>
            <person name="Peng D.H."/>
            <person name="Luo Y.B."/>
            <person name="Zou S.Q."/>
            <person name="Chen S.P."/>
            <person name="Lan S."/>
            <person name="Tsai W.C."/>
            <person name="Van de Peer Y."/>
            <person name="Liu Z.J."/>
        </authorList>
    </citation>
    <scope>NUCLEOTIDE SEQUENCE [LARGE SCALE GENOMIC DNA]</scope>
    <source>
        <strain evidence="2">Lor288</strain>
    </source>
</reference>
<dbReference type="EMBL" id="JBBWWR010000015">
    <property type="protein sequence ID" value="KAK8950170.1"/>
    <property type="molecule type" value="Genomic_DNA"/>
</dbReference>
<accession>A0ABR2LUE0</accession>
<evidence type="ECO:0000256" key="1">
    <source>
        <dbReference type="SAM" id="MobiDB-lite"/>
    </source>
</evidence>
<evidence type="ECO:0000313" key="3">
    <source>
        <dbReference type="Proteomes" id="UP001412067"/>
    </source>
</evidence>
<protein>
    <submittedName>
        <fullName evidence="2">Uncharacterized protein</fullName>
    </submittedName>
</protein>
<proteinExistence type="predicted"/>
<sequence length="257" mass="28696">MVMLLHDQPLLLLHAIIWMDCERTHHLSLKHSPIVRRRANLGNLPSDGCYQAETEDIKGQPAHTVEGHASRGSNLDHGNRDQGTNLTLGARSLLSPGVLNKRRRSYHRAAICASLPTPTTNLPDVLEERQYWNYGLNDASRDPSHTCFSSQNGDNISLKASRPALVVSSTSWKSAHFSDFSSYSQFWMKHQPVFANPLLDSSCYVEELRPPSAGTPPAKLYRELSASSAAYLQRRFLLAGSRRPHVPSPTSINKLHR</sequence>
<evidence type="ECO:0000313" key="2">
    <source>
        <dbReference type="EMBL" id="KAK8950170.1"/>
    </source>
</evidence>
<dbReference type="Proteomes" id="UP001412067">
    <property type="component" value="Unassembled WGS sequence"/>
</dbReference>
<keyword evidence="3" id="KW-1185">Reference proteome</keyword>
<name>A0ABR2LUE0_9ASPA</name>
<gene>
    <name evidence="2" type="ORF">KSP40_PGU000774</name>
</gene>
<feature type="region of interest" description="Disordered" evidence="1">
    <location>
        <begin position="62"/>
        <end position="81"/>
    </location>
</feature>